<feature type="coiled-coil region" evidence="11">
    <location>
        <begin position="907"/>
        <end position="1142"/>
    </location>
</feature>
<keyword evidence="6" id="KW-0067">ATP-binding</keyword>
<feature type="domain" description="SMC hinge" evidence="12">
    <location>
        <begin position="738"/>
        <end position="858"/>
    </location>
</feature>
<keyword evidence="10" id="KW-0131">Cell cycle</keyword>
<evidence type="ECO:0000259" key="12">
    <source>
        <dbReference type="SMART" id="SM00968"/>
    </source>
</evidence>
<dbReference type="Pfam" id="PF02463">
    <property type="entry name" value="SMC_N"/>
    <property type="match status" value="1"/>
</dbReference>
<comment type="subcellular location">
    <subcellularLocation>
        <location evidence="1">Nucleus</location>
    </subcellularLocation>
</comment>
<keyword evidence="8" id="KW-0226">DNA condensation</keyword>
<evidence type="ECO:0000256" key="1">
    <source>
        <dbReference type="ARBA" id="ARBA00004123"/>
    </source>
</evidence>
<dbReference type="EMBL" id="DF142903">
    <property type="protein sequence ID" value="GAA27714.2"/>
    <property type="molecule type" value="Genomic_DNA"/>
</dbReference>
<feature type="non-terminal residue" evidence="13">
    <location>
        <position position="1308"/>
    </location>
</feature>
<keyword evidence="3" id="KW-0132">Cell division</keyword>
<organism evidence="13 14">
    <name type="scientific">Clonorchis sinensis</name>
    <name type="common">Chinese liver fluke</name>
    <dbReference type="NCBI Taxonomy" id="79923"/>
    <lineage>
        <taxon>Eukaryota</taxon>
        <taxon>Metazoa</taxon>
        <taxon>Spiralia</taxon>
        <taxon>Lophotrochozoa</taxon>
        <taxon>Platyhelminthes</taxon>
        <taxon>Trematoda</taxon>
        <taxon>Digenea</taxon>
        <taxon>Opisthorchiida</taxon>
        <taxon>Opisthorchiata</taxon>
        <taxon>Opisthorchiidae</taxon>
        <taxon>Clonorchis</taxon>
    </lineage>
</organism>
<dbReference type="Gene3D" id="3.30.70.1620">
    <property type="match status" value="1"/>
</dbReference>
<evidence type="ECO:0000256" key="4">
    <source>
        <dbReference type="ARBA" id="ARBA00022741"/>
    </source>
</evidence>
<dbReference type="SUPFAM" id="SSF52540">
    <property type="entry name" value="P-loop containing nucleoside triphosphate hydrolases"/>
    <property type="match status" value="2"/>
</dbReference>
<proteinExistence type="inferred from homology"/>
<dbReference type="InterPro" id="IPR024704">
    <property type="entry name" value="SMC"/>
</dbReference>
<dbReference type="SUPFAM" id="SSF75553">
    <property type="entry name" value="Smc hinge domain"/>
    <property type="match status" value="1"/>
</dbReference>
<dbReference type="Pfam" id="PF06470">
    <property type="entry name" value="SMC_hinge"/>
    <property type="match status" value="1"/>
</dbReference>
<dbReference type="Gene3D" id="1.20.1060.20">
    <property type="match status" value="1"/>
</dbReference>
<dbReference type="PIRSF" id="PIRSF005719">
    <property type="entry name" value="SMC"/>
    <property type="match status" value="1"/>
</dbReference>
<feature type="coiled-coil region" evidence="11">
    <location>
        <begin position="625"/>
        <end position="686"/>
    </location>
</feature>
<dbReference type="GO" id="GO:0005634">
    <property type="term" value="C:nucleus"/>
    <property type="evidence" value="ECO:0007669"/>
    <property type="project" value="UniProtKB-SubCell"/>
</dbReference>
<dbReference type="InterPro" id="IPR027120">
    <property type="entry name" value="Smc2_ABC"/>
</dbReference>
<dbReference type="InterPro" id="IPR003395">
    <property type="entry name" value="RecF/RecN/SMC_N"/>
</dbReference>
<protein>
    <submittedName>
        <fullName evidence="13">Structural maintenance of chromosome 2</fullName>
    </submittedName>
</protein>
<feature type="coiled-coil region" evidence="11">
    <location>
        <begin position="525"/>
        <end position="595"/>
    </location>
</feature>
<dbReference type="CDD" id="cd03273">
    <property type="entry name" value="ABC_SMC2_euk"/>
    <property type="match status" value="1"/>
</dbReference>
<gene>
    <name evidence="13" type="ORF">CLF_101914</name>
</gene>
<evidence type="ECO:0000256" key="11">
    <source>
        <dbReference type="SAM" id="Coils"/>
    </source>
</evidence>
<dbReference type="InterPro" id="IPR027417">
    <property type="entry name" value="P-loop_NTPase"/>
</dbReference>
<dbReference type="GO" id="GO:0005694">
    <property type="term" value="C:chromosome"/>
    <property type="evidence" value="ECO:0007669"/>
    <property type="project" value="InterPro"/>
</dbReference>
<keyword evidence="5" id="KW-0498">Mitosis</keyword>
<evidence type="ECO:0000256" key="6">
    <source>
        <dbReference type="ARBA" id="ARBA00022840"/>
    </source>
</evidence>
<evidence type="ECO:0000256" key="8">
    <source>
        <dbReference type="ARBA" id="ARBA00023067"/>
    </source>
</evidence>
<evidence type="ECO:0000256" key="5">
    <source>
        <dbReference type="ARBA" id="ARBA00022776"/>
    </source>
</evidence>
<accession>H2KPG1</accession>
<keyword evidence="7 11" id="KW-0175">Coiled coil</keyword>
<evidence type="ECO:0000256" key="7">
    <source>
        <dbReference type="ARBA" id="ARBA00023054"/>
    </source>
</evidence>
<feature type="coiled-coil region" evidence="11">
    <location>
        <begin position="454"/>
        <end position="481"/>
    </location>
</feature>
<comment type="similarity">
    <text evidence="2">Belongs to the SMC family. SMC2 subfamily.</text>
</comment>
<dbReference type="GO" id="GO:0030261">
    <property type="term" value="P:chromosome condensation"/>
    <property type="evidence" value="ECO:0007669"/>
    <property type="project" value="UniProtKB-KW"/>
</dbReference>
<evidence type="ECO:0000256" key="9">
    <source>
        <dbReference type="ARBA" id="ARBA00023242"/>
    </source>
</evidence>
<dbReference type="PANTHER" id="PTHR43977">
    <property type="entry name" value="STRUCTURAL MAINTENANCE OF CHROMOSOMES PROTEIN 3"/>
    <property type="match status" value="1"/>
</dbReference>
<dbReference type="Proteomes" id="UP000008909">
    <property type="component" value="Unassembled WGS sequence"/>
</dbReference>
<evidence type="ECO:0000256" key="2">
    <source>
        <dbReference type="ARBA" id="ARBA00005231"/>
    </source>
</evidence>
<reference evidence="13" key="1">
    <citation type="journal article" date="2011" name="Genome Biol.">
        <title>The draft genome of the carcinogenic human liver fluke Clonorchis sinensis.</title>
        <authorList>
            <person name="Wang X."/>
            <person name="Chen W."/>
            <person name="Huang Y."/>
            <person name="Sun J."/>
            <person name="Men J."/>
            <person name="Liu H."/>
            <person name="Luo F."/>
            <person name="Guo L."/>
            <person name="Lv X."/>
            <person name="Deng C."/>
            <person name="Zhou C."/>
            <person name="Fan Y."/>
            <person name="Li X."/>
            <person name="Huang L."/>
            <person name="Hu Y."/>
            <person name="Liang C."/>
            <person name="Hu X."/>
            <person name="Xu J."/>
            <person name="Yu X."/>
        </authorList>
    </citation>
    <scope>NUCLEOTIDE SEQUENCE [LARGE SCALE GENOMIC DNA]</scope>
    <source>
        <strain evidence="13">Henan</strain>
    </source>
</reference>
<keyword evidence="14" id="KW-1185">Reference proteome</keyword>
<dbReference type="InterPro" id="IPR036277">
    <property type="entry name" value="SMC_hinge_sf"/>
</dbReference>
<evidence type="ECO:0000313" key="13">
    <source>
        <dbReference type="EMBL" id="GAA27714.2"/>
    </source>
</evidence>
<dbReference type="FunFam" id="3.40.50.300:FF:000278">
    <property type="entry name" value="Structural maintenance of chromosomes 2"/>
    <property type="match status" value="1"/>
</dbReference>
<evidence type="ECO:0000256" key="3">
    <source>
        <dbReference type="ARBA" id="ARBA00022618"/>
    </source>
</evidence>
<dbReference type="GO" id="GO:0005524">
    <property type="term" value="F:ATP binding"/>
    <property type="evidence" value="ECO:0007669"/>
    <property type="project" value="UniProtKB-KW"/>
</dbReference>
<dbReference type="GO" id="GO:0016887">
    <property type="term" value="F:ATP hydrolysis activity"/>
    <property type="evidence" value="ECO:0007669"/>
    <property type="project" value="InterPro"/>
</dbReference>
<dbReference type="SMART" id="SM00968">
    <property type="entry name" value="SMC_hinge"/>
    <property type="match status" value="1"/>
</dbReference>
<dbReference type="InterPro" id="IPR010935">
    <property type="entry name" value="SMC_hinge"/>
</dbReference>
<keyword evidence="9" id="KW-0539">Nucleus</keyword>
<reference key="2">
    <citation type="submission" date="2011-10" db="EMBL/GenBank/DDBJ databases">
        <title>The genome and transcriptome sequence of Clonorchis sinensis provide insights into the carcinogenic liver fluke.</title>
        <authorList>
            <person name="Wang X."/>
            <person name="Huang Y."/>
            <person name="Chen W."/>
            <person name="Liu H."/>
            <person name="Guo L."/>
            <person name="Chen Y."/>
            <person name="Luo F."/>
            <person name="Zhou W."/>
            <person name="Sun J."/>
            <person name="Mao Q."/>
            <person name="Liang P."/>
            <person name="Zhou C."/>
            <person name="Tian Y."/>
            <person name="Men J."/>
            <person name="Lv X."/>
            <person name="Huang L."/>
            <person name="Zhou J."/>
            <person name="Hu Y."/>
            <person name="Li R."/>
            <person name="Zhang F."/>
            <person name="Lei H."/>
            <person name="Li X."/>
            <person name="Hu X."/>
            <person name="Liang C."/>
            <person name="Xu J."/>
            <person name="Wu Z."/>
            <person name="Yu X."/>
        </authorList>
    </citation>
    <scope>NUCLEOTIDE SEQUENCE</scope>
    <source>
        <strain>Henan</strain>
    </source>
</reference>
<name>H2KPG1_CLOSI</name>
<keyword evidence="4" id="KW-0547">Nucleotide-binding</keyword>
<sequence length="1308" mass="146756">MVPGLSSVDYKTRFVVLDLFPLEYRRLRGDLILTYTLFEQGSANRFFTVDPANIRRGHAPASNALLPTSPPQIIGERNCGGYSHYEKYAVLTADNDDDDFNFDALAFVTSIAQVKKNLNSFNDSSIHFVKMLTPDMMQLPRTYHPLILVHQPSLMEGHNGQAVRTPLGDELNVDEERPLWILVLRGFSMRASLEMHIYGALSLGEPQIMYIKSLIIDGFKSYCQRTEINGFDPQFNAITGLNGSGKSNILDAVCFLLGITNLSQVRAANLQELVYKCGQAGITKATVSAVFDNLDKSQSPYGYEQFDELTITRQIVVGGKNKYLINGTNATNTRVHDLFHSVQLNVNNPHFLIMQGRITKILNMKPPEILSLLEEAASTKLYEHKKEMALKTIEKKDGKLREIDRVLREDINPTITKLREERSSYLEYQNIVREMTHLEKFIIAYDFYCLEVTKHRSKEDLVTLERSLSELKEKVKQFIEGKTSVEQRIVELSAQRDEFQGSALEELESVMSNCQKTEAVAKGAASRASETFRAANQRIKNLESQCTETETQLNAKHEAAEAAAGKEFKAIQAEAEDAKAKLEAAQRRLQAANSGLSSGEDGVAASLAEQARMADGEKCAAQTELRQLEMRQKHLRAELTKQEAAVVKVFGRLSMSASKSKEEIEQQRLTEEIEKLTQRLTRAEADDRALGSEAALAERQFALAKEAREARHQANTASANFPQLAFEFAQPEPNFDRSRVYGPVAKLINVKDLKYATALEVAAGARLYNIVVDCDRTSKLLLERGQLRRRVTILPLNQIRGSSIPPAVVKQAESLVGAQNVATALSLIEYPSHLQPAMEYVFGNILVCPDLNTARRVAFHPGIERRTVTWEGDVFDPQGTLSGGSRAPVSESLLSRLFSCNQLESIAQKAEDELKRGDFNLQAARKRSQENSQLREALDAARHQLGILETELRQTDKHRLKADVIATREELERVASALEQAKDRLSKACAKAEQAHTKAVNAAVEREKEKHEAEAVLTEAKTRVETTANALRDKTAVKETLRLEAEELTKELNVLKLTLQEAEASLKAAGEEVAKCTEEVKKATRELQEARAAVTKQRNLIDETVRALAAAEKRVNQLVQNINQTNIQIEKLMHQLELQTKESEEAGCKIERLLTAHPWIAEERQHFGVENGAYCFTTRDPNEARRRIQTLKERRERLSRTVNMRAMNMLGSAEEQYAELIRRQEIVLADKRKIQAVIDDLDKRKKEVLMSAYNKVNEEFCNIFGTLLPGSKARLLPPENMTVLDGLEIKVAFGDVWKDSLSELSGGQ</sequence>
<evidence type="ECO:0000313" key="14">
    <source>
        <dbReference type="Proteomes" id="UP000008909"/>
    </source>
</evidence>
<evidence type="ECO:0000256" key="10">
    <source>
        <dbReference type="ARBA" id="ARBA00023306"/>
    </source>
</evidence>
<dbReference type="Gene3D" id="3.40.50.300">
    <property type="entry name" value="P-loop containing nucleotide triphosphate hydrolases"/>
    <property type="match status" value="2"/>
</dbReference>
<dbReference type="GO" id="GO:0051301">
    <property type="term" value="P:cell division"/>
    <property type="evidence" value="ECO:0007669"/>
    <property type="project" value="UniProtKB-KW"/>
</dbReference>